<accession>A0AAV2A947</accession>
<comment type="caution">
    <text evidence="16">The sequence shown here is derived from an EMBL/GenBank/DDBJ whole genome shotgun (WGS) entry which is preliminary data.</text>
</comment>
<keyword evidence="5 15" id="KW-0328">Glycosyltransferase</keyword>
<dbReference type="Pfam" id="PF01762">
    <property type="entry name" value="Galactosyl_T"/>
    <property type="match status" value="1"/>
</dbReference>
<dbReference type="EC" id="2.4.1.-" evidence="15"/>
<evidence type="ECO:0000256" key="1">
    <source>
        <dbReference type="ARBA" id="ARBA00004240"/>
    </source>
</evidence>
<keyword evidence="9" id="KW-0735">Signal-anchor</keyword>
<dbReference type="Gene3D" id="3.90.550.50">
    <property type="match status" value="1"/>
</dbReference>
<dbReference type="GO" id="GO:0000139">
    <property type="term" value="C:Golgi membrane"/>
    <property type="evidence" value="ECO:0007669"/>
    <property type="project" value="UniProtKB-SubCell"/>
</dbReference>
<evidence type="ECO:0000256" key="3">
    <source>
        <dbReference type="ARBA" id="ARBA00004922"/>
    </source>
</evidence>
<gene>
    <name evidence="16" type="ORF">LARSCL_LOCUS10984</name>
</gene>
<proteinExistence type="inferred from homology"/>
<evidence type="ECO:0000256" key="9">
    <source>
        <dbReference type="ARBA" id="ARBA00022968"/>
    </source>
</evidence>
<dbReference type="Proteomes" id="UP001497382">
    <property type="component" value="Unassembled WGS sequence"/>
</dbReference>
<sequence>MLFYFKSFLCIFIAVVITFYHEDLSRLRNWTFSGRERTILAIGILSARENFELRQAARLSWLQKYSSRNSDVKAWFIVGNNSCEIPPEYRLNEYGCEKWKVNLSGLQEKFFTANEIRTDNCSSNLEKHFYGGFSFQVNYPVVVTQLGILSLLLLQNSETNVAIMDPQSKEIIVQASVSLNKSSVVHGYLYADVDPILLPKNFEGMILVEGYLKDKACLDIVWNDGGGIITFKRVYSTPEHLDCKVFSSEVKIALSIRFFVPEIEKLKRIAQEEEIVTKKWLLHLEELNKRLRTEIAEKGDILVVNVTDTYRSLPDKLLKFYQWLYFNHDFSYILKTDDDSVINVASLLQKLQEDSQFDQNRAWIWSQFRKNWPLNYIGKWADYDYQSPFYPTFPCGAAYIMSRETALWLIANAEFLHSYQGEDVSIGIWLSAINPNIIEDAKFECDRDCNLDSYNRAQLSPYEVQEAWSFFEKCQNLCFCK</sequence>
<comment type="similarity">
    <text evidence="4 15">Belongs to the glycosyltransferase 31 family.</text>
</comment>
<evidence type="ECO:0000256" key="6">
    <source>
        <dbReference type="ARBA" id="ARBA00022679"/>
    </source>
</evidence>
<keyword evidence="8" id="KW-0256">Endoplasmic reticulum</keyword>
<evidence type="ECO:0000256" key="13">
    <source>
        <dbReference type="ARBA" id="ARBA00023180"/>
    </source>
</evidence>
<comment type="subcellular location">
    <subcellularLocation>
        <location evidence="1">Endoplasmic reticulum</location>
    </subcellularLocation>
    <subcellularLocation>
        <location evidence="2 15">Golgi apparatus membrane</location>
        <topology evidence="2 15">Single-pass type II membrane protein</topology>
    </subcellularLocation>
</comment>
<dbReference type="EMBL" id="CAXIEN010000132">
    <property type="protein sequence ID" value="CAL1280464.1"/>
    <property type="molecule type" value="Genomic_DNA"/>
</dbReference>
<dbReference type="GO" id="GO:0005783">
    <property type="term" value="C:endoplasmic reticulum"/>
    <property type="evidence" value="ECO:0007669"/>
    <property type="project" value="UniProtKB-SubCell"/>
</dbReference>
<comment type="pathway">
    <text evidence="3">Protein modification; protein glycosylation.</text>
</comment>
<evidence type="ECO:0000256" key="5">
    <source>
        <dbReference type="ARBA" id="ARBA00022676"/>
    </source>
</evidence>
<organism evidence="16 17">
    <name type="scientific">Larinioides sclopetarius</name>
    <dbReference type="NCBI Taxonomy" id="280406"/>
    <lineage>
        <taxon>Eukaryota</taxon>
        <taxon>Metazoa</taxon>
        <taxon>Ecdysozoa</taxon>
        <taxon>Arthropoda</taxon>
        <taxon>Chelicerata</taxon>
        <taxon>Arachnida</taxon>
        <taxon>Araneae</taxon>
        <taxon>Araneomorphae</taxon>
        <taxon>Entelegynae</taxon>
        <taxon>Araneoidea</taxon>
        <taxon>Araneidae</taxon>
        <taxon>Larinioides</taxon>
    </lineage>
</organism>
<evidence type="ECO:0000256" key="15">
    <source>
        <dbReference type="RuleBase" id="RU363063"/>
    </source>
</evidence>
<protein>
    <recommendedName>
        <fullName evidence="15">Hexosyltransferase</fullName>
        <ecNumber evidence="15">2.4.1.-</ecNumber>
    </recommendedName>
</protein>
<evidence type="ECO:0000256" key="7">
    <source>
        <dbReference type="ARBA" id="ARBA00022692"/>
    </source>
</evidence>
<evidence type="ECO:0000256" key="14">
    <source>
        <dbReference type="ARBA" id="ARBA00047667"/>
    </source>
</evidence>
<evidence type="ECO:0000256" key="8">
    <source>
        <dbReference type="ARBA" id="ARBA00022824"/>
    </source>
</evidence>
<dbReference type="PANTHER" id="PTHR11214:SF219">
    <property type="entry name" value="UDP-GALNAC:BETA-1,3-N-ACETYLGALACTOSAMINYLTRANSFERASE 2"/>
    <property type="match status" value="1"/>
</dbReference>
<keyword evidence="17" id="KW-1185">Reference proteome</keyword>
<dbReference type="GO" id="GO:0006493">
    <property type="term" value="P:protein O-linked glycosylation"/>
    <property type="evidence" value="ECO:0007669"/>
    <property type="project" value="TreeGrafter"/>
</dbReference>
<evidence type="ECO:0000256" key="12">
    <source>
        <dbReference type="ARBA" id="ARBA00023136"/>
    </source>
</evidence>
<evidence type="ECO:0000313" key="16">
    <source>
        <dbReference type="EMBL" id="CAL1280464.1"/>
    </source>
</evidence>
<keyword evidence="6" id="KW-0808">Transferase</keyword>
<comment type="catalytic activity">
    <reaction evidence="14">
        <text>3-O-(N-acetyl-beta-D-glucosaminyl-(1-&gt;4)-alpha-D-mannosyl)-L-threonyl-[protein] + UDP-N-acetyl-alpha-D-galactosamine = 3-O-[beta-D-GalNAc-(1-&gt;3)-beta-D-GlcNAc-(1-&gt;4)-alpha-D-Man]-L-Thr-[protein] + UDP + H(+)</text>
        <dbReference type="Rhea" id="RHEA:37667"/>
        <dbReference type="Rhea" id="RHEA-COMP:13308"/>
        <dbReference type="Rhea" id="RHEA-COMP:13618"/>
        <dbReference type="ChEBI" id="CHEBI:15378"/>
        <dbReference type="ChEBI" id="CHEBI:58223"/>
        <dbReference type="ChEBI" id="CHEBI:67138"/>
        <dbReference type="ChEBI" id="CHEBI:136709"/>
        <dbReference type="ChEBI" id="CHEBI:137540"/>
        <dbReference type="EC" id="2.4.1.313"/>
    </reaction>
</comment>
<reference evidence="16 17" key="1">
    <citation type="submission" date="2024-04" db="EMBL/GenBank/DDBJ databases">
        <authorList>
            <person name="Rising A."/>
            <person name="Reimegard J."/>
            <person name="Sonavane S."/>
            <person name="Akerstrom W."/>
            <person name="Nylinder S."/>
            <person name="Hedman E."/>
            <person name="Kallberg Y."/>
        </authorList>
    </citation>
    <scope>NUCLEOTIDE SEQUENCE [LARGE SCALE GENOMIC DNA]</scope>
</reference>
<dbReference type="InterPro" id="IPR002659">
    <property type="entry name" value="Glyco_trans_31"/>
</dbReference>
<keyword evidence="10" id="KW-1133">Transmembrane helix</keyword>
<dbReference type="GO" id="GO:0008194">
    <property type="term" value="F:UDP-glycosyltransferase activity"/>
    <property type="evidence" value="ECO:0007669"/>
    <property type="project" value="TreeGrafter"/>
</dbReference>
<keyword evidence="12" id="KW-0472">Membrane</keyword>
<keyword evidence="7" id="KW-0812">Transmembrane</keyword>
<dbReference type="AlphaFoldDB" id="A0AAV2A947"/>
<evidence type="ECO:0000313" key="17">
    <source>
        <dbReference type="Proteomes" id="UP001497382"/>
    </source>
</evidence>
<keyword evidence="11 15" id="KW-0333">Golgi apparatus</keyword>
<name>A0AAV2A947_9ARAC</name>
<evidence type="ECO:0000256" key="10">
    <source>
        <dbReference type="ARBA" id="ARBA00022989"/>
    </source>
</evidence>
<evidence type="ECO:0000256" key="2">
    <source>
        <dbReference type="ARBA" id="ARBA00004323"/>
    </source>
</evidence>
<dbReference type="PANTHER" id="PTHR11214">
    <property type="entry name" value="BETA-1,3-N-ACETYLGLUCOSAMINYLTRANSFERASE"/>
    <property type="match status" value="1"/>
</dbReference>
<evidence type="ECO:0000256" key="11">
    <source>
        <dbReference type="ARBA" id="ARBA00023034"/>
    </source>
</evidence>
<keyword evidence="13" id="KW-0325">Glycoprotein</keyword>
<evidence type="ECO:0000256" key="4">
    <source>
        <dbReference type="ARBA" id="ARBA00008661"/>
    </source>
</evidence>
<dbReference type="GO" id="GO:0016758">
    <property type="term" value="F:hexosyltransferase activity"/>
    <property type="evidence" value="ECO:0007669"/>
    <property type="project" value="InterPro"/>
</dbReference>